<organism evidence="3 4">
    <name type="scientific">Candidatus Corynebacterium faecigallinarum</name>
    <dbReference type="NCBI Taxonomy" id="2838528"/>
    <lineage>
        <taxon>Bacteria</taxon>
        <taxon>Bacillati</taxon>
        <taxon>Actinomycetota</taxon>
        <taxon>Actinomycetes</taxon>
        <taxon>Mycobacteriales</taxon>
        <taxon>Corynebacteriaceae</taxon>
        <taxon>Corynebacterium</taxon>
    </lineage>
</organism>
<dbReference type="PANTHER" id="PTHR33677:SF5">
    <property type="entry name" value="TRANSCRIPTIONAL REPRESSOR FRMR"/>
    <property type="match status" value="1"/>
</dbReference>
<dbReference type="AlphaFoldDB" id="A0A9D2QGB4"/>
<evidence type="ECO:0000256" key="2">
    <source>
        <dbReference type="ARBA" id="ARBA00023008"/>
    </source>
</evidence>
<sequence>MTTTDQDAQRKILNRLRRARGQLDGLITAVEDESSCRDVVTRLSTVIHALHRAGYVVVSTAMQDCMADPESTADHDGLTTEELEKLFLSLA</sequence>
<proteinExistence type="inferred from homology"/>
<gene>
    <name evidence="3" type="ORF">H9751_10530</name>
</gene>
<dbReference type="Gene3D" id="1.20.58.1000">
    <property type="entry name" value="Metal-sensitive repressor, helix protomer"/>
    <property type="match status" value="1"/>
</dbReference>
<dbReference type="InterPro" id="IPR003735">
    <property type="entry name" value="Metal_Tscrpt_repr"/>
</dbReference>
<comment type="similarity">
    <text evidence="1">Belongs to the CsoR family.</text>
</comment>
<comment type="caution">
    <text evidence="3">The sequence shown here is derived from an EMBL/GenBank/DDBJ whole genome shotgun (WGS) entry which is preliminary data.</text>
</comment>
<dbReference type="Pfam" id="PF02583">
    <property type="entry name" value="Trns_repr_metal"/>
    <property type="match status" value="1"/>
</dbReference>
<evidence type="ECO:0000256" key="1">
    <source>
        <dbReference type="ARBA" id="ARBA00005428"/>
    </source>
</evidence>
<evidence type="ECO:0000313" key="3">
    <source>
        <dbReference type="EMBL" id="HJC85956.1"/>
    </source>
</evidence>
<dbReference type="CDD" id="cd10148">
    <property type="entry name" value="CsoR-like_DUF156"/>
    <property type="match status" value="1"/>
</dbReference>
<dbReference type="GO" id="GO:0046872">
    <property type="term" value="F:metal ion binding"/>
    <property type="evidence" value="ECO:0007669"/>
    <property type="project" value="InterPro"/>
</dbReference>
<dbReference type="InterPro" id="IPR038390">
    <property type="entry name" value="Metal_Tscrpt_repr_sf"/>
</dbReference>
<evidence type="ECO:0000313" key="4">
    <source>
        <dbReference type="Proteomes" id="UP000823858"/>
    </source>
</evidence>
<keyword evidence="2" id="KW-0186">Copper</keyword>
<dbReference type="EMBL" id="DWVP01000024">
    <property type="protein sequence ID" value="HJC85956.1"/>
    <property type="molecule type" value="Genomic_DNA"/>
</dbReference>
<dbReference type="Proteomes" id="UP000823858">
    <property type="component" value="Unassembled WGS sequence"/>
</dbReference>
<reference evidence="3" key="1">
    <citation type="journal article" date="2021" name="PeerJ">
        <title>Extensive microbial diversity within the chicken gut microbiome revealed by metagenomics and culture.</title>
        <authorList>
            <person name="Gilroy R."/>
            <person name="Ravi A."/>
            <person name="Getino M."/>
            <person name="Pursley I."/>
            <person name="Horton D.L."/>
            <person name="Alikhan N.F."/>
            <person name="Baker D."/>
            <person name="Gharbi K."/>
            <person name="Hall N."/>
            <person name="Watson M."/>
            <person name="Adriaenssens E.M."/>
            <person name="Foster-Nyarko E."/>
            <person name="Jarju S."/>
            <person name="Secka A."/>
            <person name="Antonio M."/>
            <person name="Oren A."/>
            <person name="Chaudhuri R.R."/>
            <person name="La Ragione R."/>
            <person name="Hildebrand F."/>
            <person name="Pallen M.J."/>
        </authorList>
    </citation>
    <scope>NUCLEOTIDE SEQUENCE</scope>
    <source>
        <strain evidence="3">ChiHjej13B12-4958</strain>
    </source>
</reference>
<dbReference type="GO" id="GO:0045892">
    <property type="term" value="P:negative regulation of DNA-templated transcription"/>
    <property type="evidence" value="ECO:0007669"/>
    <property type="project" value="UniProtKB-ARBA"/>
</dbReference>
<accession>A0A9D2QGB4</accession>
<reference evidence="3" key="2">
    <citation type="submission" date="2021-04" db="EMBL/GenBank/DDBJ databases">
        <authorList>
            <person name="Gilroy R."/>
        </authorList>
    </citation>
    <scope>NUCLEOTIDE SEQUENCE</scope>
    <source>
        <strain evidence="3">ChiHjej13B12-4958</strain>
    </source>
</reference>
<dbReference type="GO" id="GO:0003677">
    <property type="term" value="F:DNA binding"/>
    <property type="evidence" value="ECO:0007669"/>
    <property type="project" value="InterPro"/>
</dbReference>
<name>A0A9D2QGB4_9CORY</name>
<protein>
    <submittedName>
        <fullName evidence="3">Metal-sensitive transcriptional regulator</fullName>
    </submittedName>
</protein>
<dbReference type="PANTHER" id="PTHR33677">
    <property type="entry name" value="TRANSCRIPTIONAL REPRESSOR FRMR-RELATED"/>
    <property type="match status" value="1"/>
</dbReference>